<evidence type="ECO:0000256" key="1">
    <source>
        <dbReference type="SAM" id="SignalP"/>
    </source>
</evidence>
<proteinExistence type="predicted"/>
<evidence type="ECO:0008006" key="4">
    <source>
        <dbReference type="Google" id="ProtNLM"/>
    </source>
</evidence>
<reference evidence="2 3" key="1">
    <citation type="journal article" date="2012" name="Genome Biol.">
        <title>Genome and low-iron response of an oceanic diatom adapted to chronic iron limitation.</title>
        <authorList>
            <person name="Lommer M."/>
            <person name="Specht M."/>
            <person name="Roy A.S."/>
            <person name="Kraemer L."/>
            <person name="Andreson R."/>
            <person name="Gutowska M.A."/>
            <person name="Wolf J."/>
            <person name="Bergner S.V."/>
            <person name="Schilhabel M.B."/>
            <person name="Klostermeier U.C."/>
            <person name="Beiko R.G."/>
            <person name="Rosenstiel P."/>
            <person name="Hippler M."/>
            <person name="Laroche J."/>
        </authorList>
    </citation>
    <scope>NUCLEOTIDE SEQUENCE [LARGE SCALE GENOMIC DNA]</scope>
    <source>
        <strain evidence="2 3">CCMP1005</strain>
    </source>
</reference>
<feature type="chain" id="PRO_5012655362" description="RxLR effector protein" evidence="1">
    <location>
        <begin position="16"/>
        <end position="54"/>
    </location>
</feature>
<accession>K0S6B4</accession>
<dbReference type="AlphaFoldDB" id="K0S6B4"/>
<dbReference type="Proteomes" id="UP000266841">
    <property type="component" value="Unassembled WGS sequence"/>
</dbReference>
<feature type="signal peptide" evidence="1">
    <location>
        <begin position="1"/>
        <end position="15"/>
    </location>
</feature>
<name>K0S6B4_THAOC</name>
<protein>
    <recommendedName>
        <fullName evidence="4">RxLR effector protein</fullName>
    </recommendedName>
</protein>
<organism evidence="2 3">
    <name type="scientific">Thalassiosira oceanica</name>
    <name type="common">Marine diatom</name>
    <dbReference type="NCBI Taxonomy" id="159749"/>
    <lineage>
        <taxon>Eukaryota</taxon>
        <taxon>Sar</taxon>
        <taxon>Stramenopiles</taxon>
        <taxon>Ochrophyta</taxon>
        <taxon>Bacillariophyta</taxon>
        <taxon>Coscinodiscophyceae</taxon>
        <taxon>Thalassiosirophycidae</taxon>
        <taxon>Thalassiosirales</taxon>
        <taxon>Thalassiosiraceae</taxon>
        <taxon>Thalassiosira</taxon>
    </lineage>
</organism>
<comment type="caution">
    <text evidence="2">The sequence shown here is derived from an EMBL/GenBank/DDBJ whole genome shotgun (WGS) entry which is preliminary data.</text>
</comment>
<sequence length="54" mass="5703">MKFILLTTLFCLASSVEITGQGNLRAAADSADSYDSSVDVPAAVTARMRIAKKP</sequence>
<feature type="non-terminal residue" evidence="2">
    <location>
        <position position="54"/>
    </location>
</feature>
<evidence type="ECO:0000313" key="3">
    <source>
        <dbReference type="Proteomes" id="UP000266841"/>
    </source>
</evidence>
<evidence type="ECO:0000313" key="2">
    <source>
        <dbReference type="EMBL" id="EJK61618.1"/>
    </source>
</evidence>
<gene>
    <name evidence="2" type="ORF">THAOC_17863</name>
</gene>
<keyword evidence="3" id="KW-1185">Reference proteome</keyword>
<dbReference type="EMBL" id="AGNL01019738">
    <property type="protein sequence ID" value="EJK61618.1"/>
    <property type="molecule type" value="Genomic_DNA"/>
</dbReference>
<keyword evidence="1" id="KW-0732">Signal</keyword>